<evidence type="ECO:0000256" key="1">
    <source>
        <dbReference type="SAM" id="SignalP"/>
    </source>
</evidence>
<dbReference type="EMBL" id="LSBJ02000004">
    <property type="protein sequence ID" value="OAQ67205.1"/>
    <property type="molecule type" value="Genomic_DNA"/>
</dbReference>
<gene>
    <name evidence="2" type="ORF">VFPPC_08643</name>
</gene>
<sequence>MKTFSTISRFAILIGLPMVFCAPNLPVSDLALREEGKPTDPGLQIPDFDGSGEVEFEGRAFLNGANVSFVGTAERFYNHLLSLNPNYDEDFKDIIAAQDAETDAELAEMMNDSEKAEFDDFMKGANATSLDKRAHKNFRRQCESDKRGSMPKPWGYNYRYLKKINAMCKAPAGGCKRTTCRGTSGIWLCNNKDSGEVSVRCDRVAALSKFAVHGCYHQLPNNGKFAFGVTSAWVQGQKYKVWVERTSTNTCGE</sequence>
<evidence type="ECO:0008006" key="4">
    <source>
        <dbReference type="Google" id="ProtNLM"/>
    </source>
</evidence>
<name>A0A179FNG8_METCM</name>
<dbReference type="GeneID" id="28851310"/>
<comment type="caution">
    <text evidence="2">The sequence shown here is derived from an EMBL/GenBank/DDBJ whole genome shotgun (WGS) entry which is preliminary data.</text>
</comment>
<evidence type="ECO:0000313" key="2">
    <source>
        <dbReference type="EMBL" id="OAQ67205.1"/>
    </source>
</evidence>
<dbReference type="OrthoDB" id="4475569at2759"/>
<reference evidence="2 3" key="1">
    <citation type="journal article" date="2016" name="PLoS Pathog.">
        <title>Biosynthesis of antibiotic leucinostatins in bio-control fungus Purpureocillium lilacinum and their inhibition on phytophthora revealed by genome mining.</title>
        <authorList>
            <person name="Wang G."/>
            <person name="Liu Z."/>
            <person name="Lin R."/>
            <person name="Li E."/>
            <person name="Mao Z."/>
            <person name="Ling J."/>
            <person name="Yang Y."/>
            <person name="Yin W.B."/>
            <person name="Xie B."/>
        </authorList>
    </citation>
    <scope>NUCLEOTIDE SEQUENCE [LARGE SCALE GENOMIC DNA]</scope>
    <source>
        <strain evidence="2">170</strain>
    </source>
</reference>
<protein>
    <recommendedName>
        <fullName evidence="4">Secreted protein</fullName>
    </recommendedName>
</protein>
<accession>A0A179FNG8</accession>
<organism evidence="2 3">
    <name type="scientific">Pochonia chlamydosporia 170</name>
    <dbReference type="NCBI Taxonomy" id="1380566"/>
    <lineage>
        <taxon>Eukaryota</taxon>
        <taxon>Fungi</taxon>
        <taxon>Dikarya</taxon>
        <taxon>Ascomycota</taxon>
        <taxon>Pezizomycotina</taxon>
        <taxon>Sordariomycetes</taxon>
        <taxon>Hypocreomycetidae</taxon>
        <taxon>Hypocreales</taxon>
        <taxon>Clavicipitaceae</taxon>
        <taxon>Pochonia</taxon>
    </lineage>
</organism>
<feature type="signal peptide" evidence="1">
    <location>
        <begin position="1"/>
        <end position="21"/>
    </location>
</feature>
<dbReference type="RefSeq" id="XP_018144292.1">
    <property type="nucleotide sequence ID" value="XM_018287316.1"/>
</dbReference>
<feature type="chain" id="PRO_5008101853" description="Secreted protein" evidence="1">
    <location>
        <begin position="22"/>
        <end position="253"/>
    </location>
</feature>
<dbReference type="AlphaFoldDB" id="A0A179FNG8"/>
<keyword evidence="1" id="KW-0732">Signal</keyword>
<dbReference type="KEGG" id="pchm:VFPPC_08643"/>
<dbReference type="STRING" id="1380566.A0A179FNG8"/>
<dbReference type="Proteomes" id="UP000078397">
    <property type="component" value="Unassembled WGS sequence"/>
</dbReference>
<keyword evidence="3" id="KW-1185">Reference proteome</keyword>
<proteinExistence type="predicted"/>
<evidence type="ECO:0000313" key="3">
    <source>
        <dbReference type="Proteomes" id="UP000078397"/>
    </source>
</evidence>